<dbReference type="Pfam" id="PF01594">
    <property type="entry name" value="AI-2E_transport"/>
    <property type="match status" value="1"/>
</dbReference>
<keyword evidence="7 8" id="KW-0472">Membrane</keyword>
<dbReference type="AlphaFoldDB" id="A0A1I5Q9N4"/>
<organism evidence="9 10">
    <name type="scientific">Eubacterium callanderi</name>
    <dbReference type="NCBI Taxonomy" id="53442"/>
    <lineage>
        <taxon>Bacteria</taxon>
        <taxon>Bacillati</taxon>
        <taxon>Bacillota</taxon>
        <taxon>Clostridia</taxon>
        <taxon>Eubacteriales</taxon>
        <taxon>Eubacteriaceae</taxon>
        <taxon>Eubacterium</taxon>
    </lineage>
</organism>
<feature type="transmembrane region" description="Helical" evidence="8">
    <location>
        <begin position="314"/>
        <end position="334"/>
    </location>
</feature>
<feature type="transmembrane region" description="Helical" evidence="8">
    <location>
        <begin position="12"/>
        <end position="30"/>
    </location>
</feature>
<dbReference type="PANTHER" id="PTHR21716:SF53">
    <property type="entry name" value="PERMEASE PERM-RELATED"/>
    <property type="match status" value="1"/>
</dbReference>
<comment type="caution">
    <text evidence="9">The sequence shown here is derived from an EMBL/GenBank/DDBJ whole genome shotgun (WGS) entry which is preliminary data.</text>
</comment>
<feature type="transmembrane region" description="Helical" evidence="8">
    <location>
        <begin position="88"/>
        <end position="113"/>
    </location>
</feature>
<dbReference type="Proteomes" id="UP000586254">
    <property type="component" value="Unassembled WGS sequence"/>
</dbReference>
<evidence type="ECO:0000256" key="6">
    <source>
        <dbReference type="ARBA" id="ARBA00022989"/>
    </source>
</evidence>
<feature type="transmembrane region" description="Helical" evidence="8">
    <location>
        <begin position="262"/>
        <end position="280"/>
    </location>
</feature>
<keyword evidence="3" id="KW-0813">Transport</keyword>
<reference evidence="9 10" key="1">
    <citation type="submission" date="2020-07" db="EMBL/GenBank/DDBJ databases">
        <title>Organ Donor 1.</title>
        <authorList>
            <person name="Marsh A.J."/>
            <person name="Azcarate-Peril M.A."/>
        </authorList>
    </citation>
    <scope>NUCLEOTIDE SEQUENCE [LARGE SCALE GENOMIC DNA]</scope>
    <source>
        <strain evidence="9 10">AMC0717</strain>
    </source>
</reference>
<evidence type="ECO:0000256" key="3">
    <source>
        <dbReference type="ARBA" id="ARBA00022448"/>
    </source>
</evidence>
<evidence type="ECO:0000256" key="2">
    <source>
        <dbReference type="ARBA" id="ARBA00009773"/>
    </source>
</evidence>
<dbReference type="GO" id="GO:0055085">
    <property type="term" value="P:transmembrane transport"/>
    <property type="evidence" value="ECO:0007669"/>
    <property type="project" value="TreeGrafter"/>
</dbReference>
<feature type="transmembrane region" description="Helical" evidence="8">
    <location>
        <begin position="286"/>
        <end position="307"/>
    </location>
</feature>
<dbReference type="InterPro" id="IPR002549">
    <property type="entry name" value="AI-2E-like"/>
</dbReference>
<name>A0A1I5Q9N4_9FIRM</name>
<comment type="similarity">
    <text evidence="2">Belongs to the autoinducer-2 exporter (AI-2E) (TC 2.A.86) family.</text>
</comment>
<gene>
    <name evidence="9" type="ORF">H0N91_11700</name>
</gene>
<keyword evidence="6 8" id="KW-1133">Transmembrane helix</keyword>
<accession>A0A1I5Q9N4</accession>
<evidence type="ECO:0000256" key="1">
    <source>
        <dbReference type="ARBA" id="ARBA00004651"/>
    </source>
</evidence>
<evidence type="ECO:0000256" key="5">
    <source>
        <dbReference type="ARBA" id="ARBA00022692"/>
    </source>
</evidence>
<evidence type="ECO:0000313" key="9">
    <source>
        <dbReference type="EMBL" id="NZA38776.1"/>
    </source>
</evidence>
<keyword evidence="4" id="KW-1003">Cell membrane</keyword>
<evidence type="ECO:0000313" key="10">
    <source>
        <dbReference type="Proteomes" id="UP000586254"/>
    </source>
</evidence>
<feature type="transmembrane region" description="Helical" evidence="8">
    <location>
        <begin position="354"/>
        <end position="385"/>
    </location>
</feature>
<keyword evidence="5 8" id="KW-0812">Transmembrane</keyword>
<evidence type="ECO:0000256" key="7">
    <source>
        <dbReference type="ARBA" id="ARBA00023136"/>
    </source>
</evidence>
<evidence type="ECO:0000256" key="4">
    <source>
        <dbReference type="ARBA" id="ARBA00022475"/>
    </source>
</evidence>
<comment type="subcellular location">
    <subcellularLocation>
        <location evidence="1">Cell membrane</location>
        <topology evidence="1">Multi-pass membrane protein</topology>
    </subcellularLocation>
</comment>
<sequence>MRIKFDKQYLKYYTYAVLGVITIILFYKILDNLGFILSAVSHVVGSAFEILLPIIMGAVLAYFLFRPMRWIEKKAFKYIKGSEKKPKLVRLLAVLVIYVITIIVVILFMYISIPAIIDSVVGLVSSIPTYAAEINTFLINLSQRGGFFKDLVDMIQLDLSSVQNLNAKDTMDFIFGNMNFNSESVKQIGNIAVGFAKGTTSFLIGFVAVFFSGFYLMLDKENIESQLKRLNRAIMSPKANNGFNWAIRTIDGVFYKYFSGKIMTSALIGLICYIGLLVLRVEYAPLIALVVGVTNVIPYFGPIIGAIPGIFLTLLYSPAKALGVAIWILAVQQFDGNVLGPNVLGKIVELNPFWVLFCVMVGGSLFGPLGMFVAIPFFAVIKVFVTEALVRWERRKTTVQEEVTDKINENMKDLL</sequence>
<protein>
    <submittedName>
        <fullName evidence="9">AI-2E family transporter</fullName>
    </submittedName>
</protein>
<proteinExistence type="inferred from homology"/>
<feature type="transmembrane region" description="Helical" evidence="8">
    <location>
        <begin position="50"/>
        <end position="67"/>
    </location>
</feature>
<dbReference type="RefSeq" id="WP_090414733.1">
    <property type="nucleotide sequence ID" value="NZ_CABJAI010000011.1"/>
</dbReference>
<dbReference type="EMBL" id="JACCKS010000012">
    <property type="protein sequence ID" value="NZA38776.1"/>
    <property type="molecule type" value="Genomic_DNA"/>
</dbReference>
<dbReference type="GO" id="GO:0005886">
    <property type="term" value="C:plasma membrane"/>
    <property type="evidence" value="ECO:0007669"/>
    <property type="project" value="UniProtKB-SubCell"/>
</dbReference>
<evidence type="ECO:0000256" key="8">
    <source>
        <dbReference type="SAM" id="Phobius"/>
    </source>
</evidence>
<dbReference type="PANTHER" id="PTHR21716">
    <property type="entry name" value="TRANSMEMBRANE PROTEIN"/>
    <property type="match status" value="1"/>
</dbReference>